<name>A0A060RB10_9BACT</name>
<sequence>MFSHFEIVLEVCELLNFLFHRRLMGFSHNLTENREQSRTCSNYAEME</sequence>
<dbReference type="EMBL" id="HG934468">
    <property type="protein sequence ID" value="CDN30579.1"/>
    <property type="molecule type" value="Genomic_DNA"/>
</dbReference>
<organism evidence="1 2">
    <name type="scientific">Mucinivorans hirudinis</name>
    <dbReference type="NCBI Taxonomy" id="1433126"/>
    <lineage>
        <taxon>Bacteria</taxon>
        <taxon>Pseudomonadati</taxon>
        <taxon>Bacteroidota</taxon>
        <taxon>Bacteroidia</taxon>
        <taxon>Bacteroidales</taxon>
        <taxon>Rikenellaceae</taxon>
        <taxon>Mucinivorans</taxon>
    </lineage>
</organism>
<dbReference type="STRING" id="1433126.BN938_0474"/>
<dbReference type="HOGENOM" id="CLU_3170380_0_0_10"/>
<gene>
    <name evidence="1" type="ORF">BN938_0474</name>
</gene>
<evidence type="ECO:0000313" key="2">
    <source>
        <dbReference type="Proteomes" id="UP000027616"/>
    </source>
</evidence>
<protein>
    <submittedName>
        <fullName evidence="1">Uncharacterized protein</fullName>
    </submittedName>
</protein>
<proteinExistence type="predicted"/>
<dbReference type="Proteomes" id="UP000027616">
    <property type="component" value="Chromosome I"/>
</dbReference>
<keyword evidence="2" id="KW-1185">Reference proteome</keyword>
<dbReference type="AlphaFoldDB" id="A0A060RB10"/>
<evidence type="ECO:0000313" key="1">
    <source>
        <dbReference type="EMBL" id="CDN30579.1"/>
    </source>
</evidence>
<dbReference type="KEGG" id="rbc:BN938_0474"/>
<reference evidence="1 2" key="1">
    <citation type="journal article" date="2015" name="Genome Announc.">
        <title>Complete Genome Sequence of the Novel Leech Symbiont Mucinivorans hirudinis M3T.</title>
        <authorList>
            <person name="Nelson M.C."/>
            <person name="Bomar L."/>
            <person name="Graf J."/>
        </authorList>
    </citation>
    <scope>NUCLEOTIDE SEQUENCE [LARGE SCALE GENOMIC DNA]</scope>
    <source>
        <strain evidence="2">M3</strain>
    </source>
</reference>
<accession>A0A060RB10</accession>